<gene>
    <name evidence="1" type="ORF">ACHAW5_008110</name>
</gene>
<organism evidence="1 2">
    <name type="scientific">Stephanodiscus triporus</name>
    <dbReference type="NCBI Taxonomy" id="2934178"/>
    <lineage>
        <taxon>Eukaryota</taxon>
        <taxon>Sar</taxon>
        <taxon>Stramenopiles</taxon>
        <taxon>Ochrophyta</taxon>
        <taxon>Bacillariophyta</taxon>
        <taxon>Coscinodiscophyceae</taxon>
        <taxon>Thalassiosirophycidae</taxon>
        <taxon>Stephanodiscales</taxon>
        <taxon>Stephanodiscaceae</taxon>
        <taxon>Stephanodiscus</taxon>
    </lineage>
</organism>
<name>A0ABD3MMZ3_9STRA</name>
<keyword evidence="2" id="KW-1185">Reference proteome</keyword>
<evidence type="ECO:0000313" key="2">
    <source>
        <dbReference type="Proteomes" id="UP001530315"/>
    </source>
</evidence>
<comment type="caution">
    <text evidence="1">The sequence shown here is derived from an EMBL/GenBank/DDBJ whole genome shotgun (WGS) entry which is preliminary data.</text>
</comment>
<sequence>MMMQLVTRRTGILAAATSRTVQKVQREVIAESLLVDAGMISLASRRKMGDGPFTDAMHVKKNKFVEEWNGRREITEQSFEVNPKNLPALLVFCVLIPYGIYSSTRNELIRKGDPRHKRSGLA</sequence>
<evidence type="ECO:0000313" key="1">
    <source>
        <dbReference type="EMBL" id="KAL3763567.1"/>
    </source>
</evidence>
<proteinExistence type="predicted"/>
<protein>
    <submittedName>
        <fullName evidence="1">Uncharacterized protein</fullName>
    </submittedName>
</protein>
<dbReference type="EMBL" id="JALLAZ020001799">
    <property type="protein sequence ID" value="KAL3763567.1"/>
    <property type="molecule type" value="Genomic_DNA"/>
</dbReference>
<dbReference type="Proteomes" id="UP001530315">
    <property type="component" value="Unassembled WGS sequence"/>
</dbReference>
<reference evidence="1 2" key="1">
    <citation type="submission" date="2024-10" db="EMBL/GenBank/DDBJ databases">
        <title>Updated reference genomes for cyclostephanoid diatoms.</title>
        <authorList>
            <person name="Roberts W.R."/>
            <person name="Alverson A.J."/>
        </authorList>
    </citation>
    <scope>NUCLEOTIDE SEQUENCE [LARGE SCALE GENOMIC DNA]</scope>
    <source>
        <strain evidence="1 2">AJA276-08</strain>
    </source>
</reference>
<accession>A0ABD3MMZ3</accession>
<dbReference type="AlphaFoldDB" id="A0ABD3MMZ3"/>